<organism evidence="2 3">
    <name type="scientific">Agrobacterium vitis</name>
    <name type="common">Rhizobium vitis</name>
    <dbReference type="NCBI Taxonomy" id="373"/>
    <lineage>
        <taxon>Bacteria</taxon>
        <taxon>Pseudomonadati</taxon>
        <taxon>Pseudomonadota</taxon>
        <taxon>Alphaproteobacteria</taxon>
        <taxon>Hyphomicrobiales</taxon>
        <taxon>Rhizobiaceae</taxon>
        <taxon>Rhizobium/Agrobacterium group</taxon>
        <taxon>Agrobacterium</taxon>
    </lineage>
</organism>
<protein>
    <submittedName>
        <fullName evidence="2">Uncharacterized protein</fullName>
    </submittedName>
</protein>
<accession>A0A7K1RGW2</accession>
<sequence>MDDSIYDNMPDDPGKAFLYFEKHFRAELEDSLKFDRENSYYHRNKFMSDVRNIADIFDFPEIAHFREEDREESGEYYFSQFELALRNVMHRVKIQGAQGRKHFSVHLTTVEREKIRHYIEQIKGVVEKSDAATEKRDAIFKKLNALLLEIDRERTRFEVITDGIRAVARLSGDVEREGAEPWWKWVKLIFGVVDNAKEREPTANLPAPTERKRIEAPRKQLPKPRDDRNMDDDIPF</sequence>
<dbReference type="Proteomes" id="UP000440716">
    <property type="component" value="Unassembled WGS sequence"/>
</dbReference>
<name>A0A7K1RGW2_AGRVI</name>
<reference evidence="2 3" key="1">
    <citation type="submission" date="2019-12" db="EMBL/GenBank/DDBJ databases">
        <title>Whole-genome sequencing of Allorhizobium vitis.</title>
        <authorList>
            <person name="Gan H.M."/>
            <person name="Szegedi E."/>
            <person name="Burr T."/>
            <person name="Savka M.A."/>
        </authorList>
    </citation>
    <scope>NUCLEOTIDE SEQUENCE [LARGE SCALE GENOMIC DNA]</scope>
    <source>
        <strain evidence="2 3">CG415</strain>
    </source>
</reference>
<evidence type="ECO:0000256" key="1">
    <source>
        <dbReference type="SAM" id="MobiDB-lite"/>
    </source>
</evidence>
<feature type="region of interest" description="Disordered" evidence="1">
    <location>
        <begin position="199"/>
        <end position="236"/>
    </location>
</feature>
<feature type="compositionally biased region" description="Basic and acidic residues" evidence="1">
    <location>
        <begin position="209"/>
        <end position="228"/>
    </location>
</feature>
<dbReference type="RefSeq" id="WP_156591513.1">
    <property type="nucleotide sequence ID" value="NZ_WPHU01000005.1"/>
</dbReference>
<dbReference type="AlphaFoldDB" id="A0A7K1RGW2"/>
<evidence type="ECO:0000313" key="3">
    <source>
        <dbReference type="Proteomes" id="UP000440716"/>
    </source>
</evidence>
<gene>
    <name evidence="2" type="ORF">GOZ88_14190</name>
</gene>
<comment type="caution">
    <text evidence="2">The sequence shown here is derived from an EMBL/GenBank/DDBJ whole genome shotgun (WGS) entry which is preliminary data.</text>
</comment>
<evidence type="ECO:0000313" key="2">
    <source>
        <dbReference type="EMBL" id="MVA57254.1"/>
    </source>
</evidence>
<dbReference type="EMBL" id="WPHU01000005">
    <property type="protein sequence ID" value="MVA57254.1"/>
    <property type="molecule type" value="Genomic_DNA"/>
</dbReference>
<proteinExistence type="predicted"/>